<evidence type="ECO:0000256" key="9">
    <source>
        <dbReference type="SAM" id="SignalP"/>
    </source>
</evidence>
<dbReference type="PROSITE" id="PS00137">
    <property type="entry name" value="SUBTILASE_HIS"/>
    <property type="match status" value="1"/>
</dbReference>
<dbReference type="RefSeq" id="WP_284383938.1">
    <property type="nucleotide sequence ID" value="NZ_BSNM01000027.1"/>
</dbReference>
<dbReference type="PRINTS" id="PR00723">
    <property type="entry name" value="SUBTILISIN"/>
</dbReference>
<feature type="signal peptide" evidence="9">
    <location>
        <begin position="1"/>
        <end position="18"/>
    </location>
</feature>
<keyword evidence="4 6" id="KW-0378">Hydrolase</keyword>
<feature type="domain" description="PKD" evidence="10">
    <location>
        <begin position="37"/>
        <end position="103"/>
    </location>
</feature>
<keyword evidence="9" id="KW-0732">Signal</keyword>
<dbReference type="CDD" id="cd07496">
    <property type="entry name" value="Peptidases_S8_13"/>
    <property type="match status" value="1"/>
</dbReference>
<protein>
    <recommendedName>
        <fullName evidence="10">PKD domain-containing protein</fullName>
    </recommendedName>
</protein>
<evidence type="ECO:0000256" key="5">
    <source>
        <dbReference type="ARBA" id="ARBA00022825"/>
    </source>
</evidence>
<dbReference type="SMART" id="SM00089">
    <property type="entry name" value="PKD"/>
    <property type="match status" value="1"/>
</dbReference>
<feature type="chain" id="PRO_5041314086" description="PKD domain-containing protein" evidence="9">
    <location>
        <begin position="19"/>
        <end position="942"/>
    </location>
</feature>
<dbReference type="PANTHER" id="PTHR43806:SF11">
    <property type="entry name" value="CEREVISIN-RELATED"/>
    <property type="match status" value="1"/>
</dbReference>
<evidence type="ECO:0000256" key="2">
    <source>
        <dbReference type="ARBA" id="ARBA00011073"/>
    </source>
</evidence>
<keyword evidence="5 6" id="KW-0720">Serine protease</keyword>
<dbReference type="SUPFAM" id="SSF89260">
    <property type="entry name" value="Collagen-binding domain"/>
    <property type="match status" value="1"/>
</dbReference>
<evidence type="ECO:0000256" key="8">
    <source>
        <dbReference type="SAM" id="MobiDB-lite"/>
    </source>
</evidence>
<evidence type="ECO:0000313" key="12">
    <source>
        <dbReference type="Proteomes" id="UP001161389"/>
    </source>
</evidence>
<dbReference type="InterPro" id="IPR023828">
    <property type="entry name" value="Peptidase_S8_Ser-AS"/>
</dbReference>
<evidence type="ECO:0000256" key="7">
    <source>
        <dbReference type="RuleBase" id="RU003355"/>
    </source>
</evidence>
<accession>A0AA37W9H6</accession>
<dbReference type="Proteomes" id="UP001161389">
    <property type="component" value="Unassembled WGS sequence"/>
</dbReference>
<keyword evidence="12" id="KW-1185">Reference proteome</keyword>
<dbReference type="Pfam" id="PF04151">
    <property type="entry name" value="PPC"/>
    <property type="match status" value="1"/>
</dbReference>
<dbReference type="InterPro" id="IPR036852">
    <property type="entry name" value="Peptidase_S8/S53_dom_sf"/>
</dbReference>
<dbReference type="Gene3D" id="2.60.40.10">
    <property type="entry name" value="Immunoglobulins"/>
    <property type="match status" value="1"/>
</dbReference>
<dbReference type="InterPro" id="IPR000209">
    <property type="entry name" value="Peptidase_S8/S53_dom"/>
</dbReference>
<dbReference type="InterPro" id="IPR023827">
    <property type="entry name" value="Peptidase_S8_Asp-AS"/>
</dbReference>
<dbReference type="PROSITE" id="PS00136">
    <property type="entry name" value="SUBTILASE_ASP"/>
    <property type="match status" value="1"/>
</dbReference>
<proteinExistence type="inferred from homology"/>
<name>A0AA37W9H6_9GAMM</name>
<dbReference type="PROSITE" id="PS00138">
    <property type="entry name" value="SUBTILASE_SER"/>
    <property type="match status" value="1"/>
</dbReference>
<dbReference type="InterPro" id="IPR022409">
    <property type="entry name" value="PKD/Chitinase_dom"/>
</dbReference>
<dbReference type="PANTHER" id="PTHR43806">
    <property type="entry name" value="PEPTIDASE S8"/>
    <property type="match status" value="1"/>
</dbReference>
<dbReference type="InterPro" id="IPR034176">
    <property type="entry name" value="Peptidases_S8_13"/>
</dbReference>
<evidence type="ECO:0000313" key="11">
    <source>
        <dbReference type="EMBL" id="GLQ33493.1"/>
    </source>
</evidence>
<dbReference type="InterPro" id="IPR013783">
    <property type="entry name" value="Ig-like_fold"/>
</dbReference>
<dbReference type="SUPFAM" id="SSF49299">
    <property type="entry name" value="PKD domain"/>
    <property type="match status" value="1"/>
</dbReference>
<dbReference type="InterPro" id="IPR017309">
    <property type="entry name" value="Pept_S8A_subtilisin_proteobac"/>
</dbReference>
<sequence>MIRLLIIIITSLSLISCGGGGGSSNSSSTPSITSEELSASFSVSSYRGTVPFTVTVDASSSTGATSYSWTFGDGTTGLGARVSKTYTEPGKYTIRLVASKASNIDISTEQVTALDPSLVHSISGTISAPQTSVADSDTADPNMNTSNNNFATAQLLPTPTNVGGYVNADSNVGSTDISDFYRIELSANETINLTTYEYQNNENQNPDLDLYLYDENENGVDSALGNEASESLTVTQSGTYYIEVRAASNSANYLLKAGGSTASQVSKTLSSEFVPGEALYRNKKNVVTASSVSIPDIGTLKMPSTFGEVSASSNNTQHPNTLTGNWTTEQKIKIDTLLWIKALNNSGNYQYAEPNYYRKAFFTPNDELFNAQWHYNNIKLEEALDLETGSNSVIVAVIDTGVLLDHPDLQGQLVSGYDFISDPAFSLDGNGIDNDPNDPGDKSNPDNSSNFHGTHVAGTIAAATNNATGVAGVAGGVRIMPLRVLGRNGAGTSADIIQSLRYAAGLSNNSGTTPAQPANIINLSLGSPSSSLAEQEIYDTLAAMDILVVAAAGNDNTSTPDYPAAYNNVISVSATTINNQKAPYSNFGSTVDIAAPGGDFTSDLNRDGYPDGVLSTIGDDSSGGIQYRYGYSEGTSMASPHVAGVAALMKSANSNLTVAQFNTLLQSGDLTDDLGTPGKDDVFGYGLINARKAMLAATGALNASANIVLSSNSLNFGSFSDNLNITVTDSSGGDLTINSTIPSESWLNITEDTIDGKGFGSYQVSIDRNSLADGLYNASIVFDATNTEDMTSLQETLNVSMQVTTTPNTADAGYIYILAINPENDETLGFTEASSDNGVYSYTIENLEPGEYHVIAGSDFNADNFICDQGDSCGAYPTLGQKSMVSIDSSDRAGIDFTVSFENSISASASSNTRDSDAATPLFHIPRNINTTTVSTPSVVKQ</sequence>
<evidence type="ECO:0000256" key="3">
    <source>
        <dbReference type="ARBA" id="ARBA00022670"/>
    </source>
</evidence>
<reference evidence="11" key="2">
    <citation type="submission" date="2023-01" db="EMBL/GenBank/DDBJ databases">
        <title>Draft genome sequence of Litoribrevibacter albus strain NBRC 110071.</title>
        <authorList>
            <person name="Sun Q."/>
            <person name="Mori K."/>
        </authorList>
    </citation>
    <scope>NUCLEOTIDE SEQUENCE</scope>
    <source>
        <strain evidence="11">NBRC 110071</strain>
    </source>
</reference>
<feature type="active site" description="Charge relay system" evidence="6">
    <location>
        <position position="399"/>
    </location>
</feature>
<dbReference type="GO" id="GO:0006508">
    <property type="term" value="P:proteolysis"/>
    <property type="evidence" value="ECO:0007669"/>
    <property type="project" value="UniProtKB-KW"/>
</dbReference>
<dbReference type="InterPro" id="IPR022398">
    <property type="entry name" value="Peptidase_S8_His-AS"/>
</dbReference>
<dbReference type="CDD" id="cd00146">
    <property type="entry name" value="PKD"/>
    <property type="match status" value="1"/>
</dbReference>
<comment type="cofactor">
    <cofactor evidence="1">
        <name>Ca(2+)</name>
        <dbReference type="ChEBI" id="CHEBI:29108"/>
    </cofactor>
</comment>
<evidence type="ECO:0000256" key="1">
    <source>
        <dbReference type="ARBA" id="ARBA00001913"/>
    </source>
</evidence>
<dbReference type="InterPro" id="IPR000601">
    <property type="entry name" value="PKD_dom"/>
</dbReference>
<dbReference type="InterPro" id="IPR007280">
    <property type="entry name" value="Peptidase_C_arc/bac"/>
</dbReference>
<dbReference type="InterPro" id="IPR050131">
    <property type="entry name" value="Peptidase_S8_subtilisin-like"/>
</dbReference>
<feature type="active site" description="Charge relay system" evidence="6">
    <location>
        <position position="452"/>
    </location>
</feature>
<dbReference type="Gene3D" id="2.60.120.380">
    <property type="match status" value="1"/>
</dbReference>
<dbReference type="Pfam" id="PF18911">
    <property type="entry name" value="PKD_4"/>
    <property type="match status" value="1"/>
</dbReference>
<dbReference type="InterPro" id="IPR035986">
    <property type="entry name" value="PKD_dom_sf"/>
</dbReference>
<dbReference type="SUPFAM" id="SSF52743">
    <property type="entry name" value="Subtilisin-like"/>
    <property type="match status" value="1"/>
</dbReference>
<reference evidence="11" key="1">
    <citation type="journal article" date="2014" name="Int. J. Syst. Evol. Microbiol.">
        <title>Complete genome sequence of Corynebacterium casei LMG S-19264T (=DSM 44701T), isolated from a smear-ripened cheese.</title>
        <authorList>
            <consortium name="US DOE Joint Genome Institute (JGI-PGF)"/>
            <person name="Walter F."/>
            <person name="Albersmeier A."/>
            <person name="Kalinowski J."/>
            <person name="Ruckert C."/>
        </authorList>
    </citation>
    <scope>NUCLEOTIDE SEQUENCE</scope>
    <source>
        <strain evidence="11">NBRC 110071</strain>
    </source>
</reference>
<feature type="region of interest" description="Disordered" evidence="8">
    <location>
        <begin position="428"/>
        <end position="453"/>
    </location>
</feature>
<dbReference type="Pfam" id="PF00082">
    <property type="entry name" value="Peptidase_S8"/>
    <property type="match status" value="1"/>
</dbReference>
<feature type="active site" description="Charge relay system" evidence="6">
    <location>
        <position position="636"/>
    </location>
</feature>
<dbReference type="PROSITE" id="PS50093">
    <property type="entry name" value="PKD"/>
    <property type="match status" value="1"/>
</dbReference>
<evidence type="ECO:0000256" key="4">
    <source>
        <dbReference type="ARBA" id="ARBA00022801"/>
    </source>
</evidence>
<dbReference type="Gene3D" id="3.40.50.200">
    <property type="entry name" value="Peptidase S8/S53 domain"/>
    <property type="match status" value="1"/>
</dbReference>
<dbReference type="PROSITE" id="PS51892">
    <property type="entry name" value="SUBTILASE"/>
    <property type="match status" value="1"/>
</dbReference>
<keyword evidence="3 6" id="KW-0645">Protease</keyword>
<gene>
    <name evidence="11" type="ORF">GCM10007876_39730</name>
</gene>
<dbReference type="PIRSF" id="PIRSF037893">
    <property type="entry name" value="Subtilisin_rel_Maqu_2796"/>
    <property type="match status" value="1"/>
</dbReference>
<organism evidence="11 12">
    <name type="scientific">Litoribrevibacter albus</name>
    <dbReference type="NCBI Taxonomy" id="1473156"/>
    <lineage>
        <taxon>Bacteria</taxon>
        <taxon>Pseudomonadati</taxon>
        <taxon>Pseudomonadota</taxon>
        <taxon>Gammaproteobacteria</taxon>
        <taxon>Oceanospirillales</taxon>
        <taxon>Oceanospirillaceae</taxon>
        <taxon>Litoribrevibacter</taxon>
    </lineage>
</organism>
<dbReference type="EMBL" id="BSNM01000027">
    <property type="protein sequence ID" value="GLQ33493.1"/>
    <property type="molecule type" value="Genomic_DNA"/>
</dbReference>
<dbReference type="AlphaFoldDB" id="A0AA37W9H6"/>
<dbReference type="GO" id="GO:0004252">
    <property type="term" value="F:serine-type endopeptidase activity"/>
    <property type="evidence" value="ECO:0007669"/>
    <property type="project" value="UniProtKB-UniRule"/>
</dbReference>
<dbReference type="InterPro" id="IPR015500">
    <property type="entry name" value="Peptidase_S8_subtilisin-rel"/>
</dbReference>
<evidence type="ECO:0000256" key="6">
    <source>
        <dbReference type="PROSITE-ProRule" id="PRU01240"/>
    </source>
</evidence>
<dbReference type="PROSITE" id="PS51257">
    <property type="entry name" value="PROKAR_LIPOPROTEIN"/>
    <property type="match status" value="1"/>
</dbReference>
<evidence type="ECO:0000259" key="10">
    <source>
        <dbReference type="PROSITE" id="PS50093"/>
    </source>
</evidence>
<comment type="caution">
    <text evidence="11">The sequence shown here is derived from an EMBL/GenBank/DDBJ whole genome shotgun (WGS) entry which is preliminary data.</text>
</comment>
<comment type="similarity">
    <text evidence="2 6 7">Belongs to the peptidase S8 family.</text>
</comment>